<dbReference type="PANTHER" id="PTHR42037">
    <property type="match status" value="1"/>
</dbReference>
<reference evidence="2" key="1">
    <citation type="submission" date="2021-12" db="EMBL/GenBank/DDBJ databases">
        <title>Convergent genome expansion in fungi linked to evolution of root-endophyte symbiosis.</title>
        <authorList>
            <consortium name="DOE Joint Genome Institute"/>
            <person name="Ke Y.-H."/>
            <person name="Bonito G."/>
            <person name="Liao H.-L."/>
            <person name="Looney B."/>
            <person name="Rojas-Flechas A."/>
            <person name="Nash J."/>
            <person name="Hameed K."/>
            <person name="Schadt C."/>
            <person name="Martin F."/>
            <person name="Crous P.W."/>
            <person name="Miettinen O."/>
            <person name="Magnuson J.K."/>
            <person name="Labbe J."/>
            <person name="Jacobson D."/>
            <person name="Doktycz M.J."/>
            <person name="Veneault-Fourrey C."/>
            <person name="Kuo A."/>
            <person name="Mondo S."/>
            <person name="Calhoun S."/>
            <person name="Riley R."/>
            <person name="Ohm R."/>
            <person name="LaButti K."/>
            <person name="Andreopoulos B."/>
            <person name="Pangilinan J."/>
            <person name="Nolan M."/>
            <person name="Tritt A."/>
            <person name="Clum A."/>
            <person name="Lipzen A."/>
            <person name="Daum C."/>
            <person name="Barry K."/>
            <person name="Grigoriev I.V."/>
            <person name="Vilgalys R."/>
        </authorList>
    </citation>
    <scope>NUCLEOTIDE SEQUENCE</scope>
    <source>
        <strain evidence="2">PMI_201</strain>
    </source>
</reference>
<feature type="region of interest" description="Disordered" evidence="1">
    <location>
        <begin position="446"/>
        <end position="529"/>
    </location>
</feature>
<gene>
    <name evidence="2" type="ORF">BGW36DRAFT_286171</name>
</gene>
<protein>
    <submittedName>
        <fullName evidence="2">Uncharacterized protein</fullName>
    </submittedName>
</protein>
<keyword evidence="3" id="KW-1185">Reference proteome</keyword>
<feature type="region of interest" description="Disordered" evidence="1">
    <location>
        <begin position="413"/>
        <end position="434"/>
    </location>
</feature>
<dbReference type="RefSeq" id="XP_046078677.1">
    <property type="nucleotide sequence ID" value="XM_046210391.1"/>
</dbReference>
<dbReference type="EMBL" id="JAJTJA010000001">
    <property type="protein sequence ID" value="KAH8706056.1"/>
    <property type="molecule type" value="Genomic_DNA"/>
</dbReference>
<dbReference type="PANTHER" id="PTHR42037:SF1">
    <property type="match status" value="1"/>
</dbReference>
<evidence type="ECO:0000313" key="2">
    <source>
        <dbReference type="EMBL" id="KAH8706056.1"/>
    </source>
</evidence>
<dbReference type="AlphaFoldDB" id="A0AAD4L3T3"/>
<dbReference type="InterPro" id="IPR027796">
    <property type="entry name" value="OTT_1508_deam-like"/>
</dbReference>
<evidence type="ECO:0000313" key="3">
    <source>
        <dbReference type="Proteomes" id="UP001201262"/>
    </source>
</evidence>
<dbReference type="GeneID" id="70240678"/>
<dbReference type="Proteomes" id="UP001201262">
    <property type="component" value="Unassembled WGS sequence"/>
</dbReference>
<feature type="compositionally biased region" description="Basic and acidic residues" evidence="1">
    <location>
        <begin position="446"/>
        <end position="460"/>
    </location>
</feature>
<name>A0AAD4L3T3_9EURO</name>
<comment type="caution">
    <text evidence="2">The sequence shown here is derived from an EMBL/GenBank/DDBJ whole genome shotgun (WGS) entry which is preliminary data.</text>
</comment>
<evidence type="ECO:0000256" key="1">
    <source>
        <dbReference type="SAM" id="MobiDB-lite"/>
    </source>
</evidence>
<dbReference type="Pfam" id="PF14441">
    <property type="entry name" value="OTT_1508_deam"/>
    <property type="match status" value="1"/>
</dbReference>
<feature type="compositionally biased region" description="Acidic residues" evidence="1">
    <location>
        <begin position="485"/>
        <end position="517"/>
    </location>
</feature>
<organism evidence="2 3">
    <name type="scientific">Talaromyces proteolyticus</name>
    <dbReference type="NCBI Taxonomy" id="1131652"/>
    <lineage>
        <taxon>Eukaryota</taxon>
        <taxon>Fungi</taxon>
        <taxon>Dikarya</taxon>
        <taxon>Ascomycota</taxon>
        <taxon>Pezizomycotina</taxon>
        <taxon>Eurotiomycetes</taxon>
        <taxon>Eurotiomycetidae</taxon>
        <taxon>Eurotiales</taxon>
        <taxon>Trichocomaceae</taxon>
        <taxon>Talaromyces</taxon>
        <taxon>Talaromyces sect. Bacilispori</taxon>
    </lineage>
</organism>
<feature type="region of interest" description="Disordered" evidence="1">
    <location>
        <begin position="1"/>
        <end position="45"/>
    </location>
</feature>
<accession>A0AAD4L3T3</accession>
<proteinExistence type="predicted"/>
<feature type="compositionally biased region" description="Basic residues" evidence="1">
    <location>
        <begin position="1"/>
        <end position="12"/>
    </location>
</feature>
<feature type="compositionally biased region" description="Basic residues" evidence="1">
    <location>
        <begin position="467"/>
        <end position="478"/>
    </location>
</feature>
<feature type="compositionally biased region" description="Polar residues" evidence="1">
    <location>
        <begin position="34"/>
        <end position="45"/>
    </location>
</feature>
<sequence length="529" mass="59897">MSKRKRKSRRSTVKAQGKNKIGNPTAIIPCSPPAEQSTPSKSHSTLTAERILYRYPRLERRFYEPLVLLSILDPVRGCHFNNSLRGTDDTLDQLRRSFVDAIATICDSRKGGDTVTAVALQATPLNTVIWLAANEKPTTRTAQYLQRIISALGKVTPHKRALVTEEVSDRVVEFCRSSSVKEIMSVCMKCRIHFPTLSGLSRRETDQHQPVTRTKHFIGRLAIYQKSIQTLLDVALDIPQLLENCQLRICESSRHLPSPLNPKASTLDGVVHRMFPEFTSTEVRRDLERLNIFGNLHEQLSRACTFKTRVHAELLLIEKSRSNGWEFVAGDKYIGCSKPACFCCYHYINSLPERYSISGCHNKIYTHWRAPDLTIQDLKAAKIREDALNAVVAKLRTEVRRCIDERPVKIRPHYDSITGSTSVARPEEIEGGDCIENDIEIEQAKEAERQREAENQREADDWGPFTAKKRKGRKRNRIRSPAVEEAPEEVPPEEVPPEEVPPEEVPPEEVPPEEAPPEEAPPGEALPDE</sequence>